<dbReference type="Pfam" id="PF07858">
    <property type="entry name" value="LEH"/>
    <property type="match status" value="1"/>
</dbReference>
<organism evidence="2 3">
    <name type="scientific">Streptomyces shenzhenensis</name>
    <dbReference type="NCBI Taxonomy" id="943815"/>
    <lineage>
        <taxon>Bacteria</taxon>
        <taxon>Bacillati</taxon>
        <taxon>Actinomycetota</taxon>
        <taxon>Actinomycetes</taxon>
        <taxon>Kitasatosporales</taxon>
        <taxon>Streptomycetaceae</taxon>
        <taxon>Streptomyces</taxon>
    </lineage>
</organism>
<dbReference type="InterPro" id="IPR032710">
    <property type="entry name" value="NTF2-like_dom_sf"/>
</dbReference>
<keyword evidence="3" id="KW-1185">Reference proteome</keyword>
<dbReference type="Gene3D" id="3.10.450.50">
    <property type="match status" value="1"/>
</dbReference>
<proteinExistence type="predicted"/>
<accession>A0A3M0I6C9</accession>
<evidence type="ECO:0000313" key="3">
    <source>
        <dbReference type="Proteomes" id="UP000270471"/>
    </source>
</evidence>
<dbReference type="Proteomes" id="UP000270471">
    <property type="component" value="Unassembled WGS sequence"/>
</dbReference>
<evidence type="ECO:0000313" key="2">
    <source>
        <dbReference type="EMBL" id="RMB83740.1"/>
    </source>
</evidence>
<gene>
    <name evidence="2" type="ORF">CTZ28_21700</name>
</gene>
<dbReference type="InterPro" id="IPR013100">
    <property type="entry name" value="LEH"/>
</dbReference>
<dbReference type="OrthoDB" id="9781757at2"/>
<protein>
    <recommendedName>
        <fullName evidence="1">Limonene-1,2-epoxide hydrolase domain-containing protein</fullName>
    </recommendedName>
</protein>
<evidence type="ECO:0000259" key="1">
    <source>
        <dbReference type="Pfam" id="PF07858"/>
    </source>
</evidence>
<dbReference type="AlphaFoldDB" id="A0A3M0I6C9"/>
<name>A0A3M0I6C9_9ACTN</name>
<dbReference type="EMBL" id="PENI01000014">
    <property type="protein sequence ID" value="RMB83740.1"/>
    <property type="molecule type" value="Genomic_DNA"/>
</dbReference>
<sequence length="135" mass="14686">MSTQQILVERFLHSWSVGLEEFCVTVEKVFTDTTIWENVGYSTTTGAAEAVEHLRKSAGRLGWTRVDAAVLVIAPAGDQVVTERVDHHLDADGQVLFSIRCASVFDLSEDRITAIREYFDTAPLVAAGAAGCIGE</sequence>
<reference evidence="2 3" key="1">
    <citation type="submission" date="2017-11" db="EMBL/GenBank/DDBJ databases">
        <title>Draft genome of actinobacteria isolated from guarana (Paullinia cupana (Mart.) Ducke.</title>
        <authorList>
            <person name="Siqueira K.A."/>
            <person name="Liotti R.G."/>
            <person name="Mendes T.A.O."/>
            <person name="Soares M.A."/>
        </authorList>
    </citation>
    <scope>NUCLEOTIDE SEQUENCE [LARGE SCALE GENOMIC DNA]</scope>
    <source>
        <strain evidence="2 3">193</strain>
    </source>
</reference>
<dbReference type="SUPFAM" id="SSF54427">
    <property type="entry name" value="NTF2-like"/>
    <property type="match status" value="1"/>
</dbReference>
<comment type="caution">
    <text evidence="2">The sequence shown here is derived from an EMBL/GenBank/DDBJ whole genome shotgun (WGS) entry which is preliminary data.</text>
</comment>
<feature type="domain" description="Limonene-1,2-epoxide hydrolase" evidence="1">
    <location>
        <begin position="19"/>
        <end position="125"/>
    </location>
</feature>
<dbReference type="RefSeq" id="WP_121891364.1">
    <property type="nucleotide sequence ID" value="NZ_PENI01000014.1"/>
</dbReference>